<dbReference type="PANTHER" id="PTHR34203:SF15">
    <property type="entry name" value="SLL1173 PROTEIN"/>
    <property type="match status" value="1"/>
</dbReference>
<feature type="domain" description="Methyltransferase FkbM" evidence="1">
    <location>
        <begin position="30"/>
        <end position="199"/>
    </location>
</feature>
<evidence type="ECO:0000259" key="2">
    <source>
        <dbReference type="Pfam" id="PF26154"/>
    </source>
</evidence>
<protein>
    <submittedName>
        <fullName evidence="3">Cobalt-precorrin-6Y C(15)-methyltransferase</fullName>
    </submittedName>
</protein>
<keyword evidence="4" id="KW-1185">Reference proteome</keyword>
<dbReference type="EMBL" id="JXTG01000006">
    <property type="protein sequence ID" value="KIP21284.1"/>
    <property type="molecule type" value="Genomic_DNA"/>
</dbReference>
<proteinExistence type="predicted"/>
<dbReference type="Pfam" id="PF05050">
    <property type="entry name" value="Methyltransf_21"/>
    <property type="match status" value="1"/>
</dbReference>
<dbReference type="InterPro" id="IPR052514">
    <property type="entry name" value="SAM-dependent_MTase"/>
</dbReference>
<gene>
    <name evidence="3" type="ORF">JV16_01522</name>
</gene>
<dbReference type="PANTHER" id="PTHR34203">
    <property type="entry name" value="METHYLTRANSFERASE, FKBM FAMILY PROTEIN"/>
    <property type="match status" value="1"/>
</dbReference>
<evidence type="ECO:0000313" key="4">
    <source>
        <dbReference type="Proteomes" id="UP000032047"/>
    </source>
</evidence>
<keyword evidence="3" id="KW-0489">Methyltransferase</keyword>
<dbReference type="SUPFAM" id="SSF53335">
    <property type="entry name" value="S-adenosyl-L-methionine-dependent methyltransferases"/>
    <property type="match status" value="1"/>
</dbReference>
<dbReference type="Gene3D" id="3.40.50.150">
    <property type="entry name" value="Vaccinia Virus protein VP39"/>
    <property type="match status" value="1"/>
</dbReference>
<dbReference type="InterPro" id="IPR058355">
    <property type="entry name" value="DUF8042"/>
</dbReference>
<sequence>MPELVIHGFYEIALTKYFLKNIKPGDTVIDVGANLGYFTVLAGYLVGSNGKVIAYEAANENCDLIQENISLNYINDRVEIRNRAVYSQNKTISFFETETFKGNGSIKKHDKNYFDFFGSEHIKENMVPAECLDNYVEELPFIKIIKIDIEGGEYHALLGMQKLIENNKVDTIIFEFNQNMLGSDGILLRNLLEKWGDEYSYYFFTLNDEGEEIVVDLDTIYSKPIIPSVGMKKINLESSKVAEISNSNDIEGSISKKDQMAQGILELSETCLEALGFVESQLNNMTSANVELVINDFIFALNKLEQFIREINLGVFSDITKDRFELIQESLNQSLIIVANKDYLGALNLIQKEVIPVYGDWQKTLSELLSLSN</sequence>
<comment type="caution">
    <text evidence="3">The sequence shown here is derived from an EMBL/GenBank/DDBJ whole genome shotgun (WGS) entry which is preliminary data.</text>
</comment>
<dbReference type="AlphaFoldDB" id="A0A0D0HM94"/>
<dbReference type="Pfam" id="PF26154">
    <property type="entry name" value="DUF8042"/>
    <property type="match status" value="1"/>
</dbReference>
<dbReference type="GO" id="GO:0008168">
    <property type="term" value="F:methyltransferase activity"/>
    <property type="evidence" value="ECO:0007669"/>
    <property type="project" value="UniProtKB-KW"/>
</dbReference>
<evidence type="ECO:0000313" key="3">
    <source>
        <dbReference type="EMBL" id="KIP21284.1"/>
    </source>
</evidence>
<dbReference type="NCBIfam" id="TIGR01444">
    <property type="entry name" value="fkbM_fam"/>
    <property type="match status" value="1"/>
</dbReference>
<feature type="domain" description="DUF8042" evidence="2">
    <location>
        <begin position="256"/>
        <end position="369"/>
    </location>
</feature>
<organism evidence="3 4">
    <name type="scientific">Anoxybacillus ayderensis</name>
    <dbReference type="NCBI Taxonomy" id="265546"/>
    <lineage>
        <taxon>Bacteria</taxon>
        <taxon>Bacillati</taxon>
        <taxon>Bacillota</taxon>
        <taxon>Bacilli</taxon>
        <taxon>Bacillales</taxon>
        <taxon>Anoxybacillaceae</taxon>
        <taxon>Anoxybacillus</taxon>
    </lineage>
</organism>
<dbReference type="InterPro" id="IPR006342">
    <property type="entry name" value="FkbM_mtfrase"/>
</dbReference>
<dbReference type="GO" id="GO:0032259">
    <property type="term" value="P:methylation"/>
    <property type="evidence" value="ECO:0007669"/>
    <property type="project" value="UniProtKB-KW"/>
</dbReference>
<dbReference type="Proteomes" id="UP000032047">
    <property type="component" value="Unassembled WGS sequence"/>
</dbReference>
<reference evidence="3 4" key="1">
    <citation type="submission" date="2015-01" db="EMBL/GenBank/DDBJ databases">
        <title>Genome sequence of Anoxybacillus ayderensis strain AB04.</title>
        <authorList>
            <person name="Belduz A.O."/>
            <person name="Canakci S."/>
            <person name="Chan K.-G."/>
            <person name="Kahar U.M."/>
            <person name="Yaakob A.S."/>
            <person name="Chan C.S."/>
            <person name="Goh K.M."/>
        </authorList>
    </citation>
    <scope>NUCLEOTIDE SEQUENCE [LARGE SCALE GENOMIC DNA]</scope>
    <source>
        <strain evidence="3 4">AB04</strain>
    </source>
</reference>
<keyword evidence="3" id="KW-0808">Transferase</keyword>
<dbReference type="PATRIC" id="fig|265546.4.peg.1520"/>
<dbReference type="InterPro" id="IPR029063">
    <property type="entry name" value="SAM-dependent_MTases_sf"/>
</dbReference>
<evidence type="ECO:0000259" key="1">
    <source>
        <dbReference type="Pfam" id="PF05050"/>
    </source>
</evidence>
<name>A0A0D0HM94_9BACL</name>
<accession>A0A0D0HM94</accession>